<keyword evidence="6" id="KW-1185">Reference proteome</keyword>
<dbReference type="GO" id="GO:0008168">
    <property type="term" value="F:methyltransferase activity"/>
    <property type="evidence" value="ECO:0007669"/>
    <property type="project" value="UniProtKB-KW"/>
</dbReference>
<dbReference type="EMBL" id="KE504141">
    <property type="protein sequence ID" value="EPT01547.1"/>
    <property type="molecule type" value="Genomic_DNA"/>
</dbReference>
<accession>S8E957</accession>
<dbReference type="InterPro" id="IPR051419">
    <property type="entry name" value="Lys/N-term_MeTrsfase_sf"/>
</dbReference>
<gene>
    <name evidence="5" type="ORF">FOMPIDRAFT_1120190</name>
</gene>
<comment type="similarity">
    <text evidence="1">Belongs to the methyltransferase superfamily.</text>
</comment>
<dbReference type="AlphaFoldDB" id="S8E957"/>
<dbReference type="PANTHER" id="PTHR12176:SF84">
    <property type="entry name" value="METHYLTRANSFERASE DOMAIN-CONTAINING PROTEIN"/>
    <property type="match status" value="1"/>
</dbReference>
<dbReference type="InterPro" id="IPR029063">
    <property type="entry name" value="SAM-dependent_MTases_sf"/>
</dbReference>
<dbReference type="GO" id="GO:0032259">
    <property type="term" value="P:methylation"/>
    <property type="evidence" value="ECO:0007669"/>
    <property type="project" value="UniProtKB-KW"/>
</dbReference>
<evidence type="ECO:0000313" key="5">
    <source>
        <dbReference type="EMBL" id="EPT01547.1"/>
    </source>
</evidence>
<protein>
    <recommendedName>
        <fullName evidence="7">Methyltransferase type 11 domain-containing protein</fullName>
    </recommendedName>
</protein>
<keyword evidence="3" id="KW-0808">Transferase</keyword>
<dbReference type="eggNOG" id="ENOG502S87D">
    <property type="taxonomic scope" value="Eukaryota"/>
</dbReference>
<organism evidence="5 6">
    <name type="scientific">Fomitopsis schrenkii</name>
    <name type="common">Brown rot fungus</name>
    <dbReference type="NCBI Taxonomy" id="2126942"/>
    <lineage>
        <taxon>Eukaryota</taxon>
        <taxon>Fungi</taxon>
        <taxon>Dikarya</taxon>
        <taxon>Basidiomycota</taxon>
        <taxon>Agaricomycotina</taxon>
        <taxon>Agaricomycetes</taxon>
        <taxon>Polyporales</taxon>
        <taxon>Fomitopsis</taxon>
    </lineage>
</organism>
<evidence type="ECO:0000256" key="4">
    <source>
        <dbReference type="SAM" id="MobiDB-lite"/>
    </source>
</evidence>
<dbReference type="OrthoDB" id="411785at2759"/>
<dbReference type="Gene3D" id="3.40.50.150">
    <property type="entry name" value="Vaccinia Virus protein VP39"/>
    <property type="match status" value="1"/>
</dbReference>
<dbReference type="PANTHER" id="PTHR12176">
    <property type="entry name" value="SAM-DEPENDENT METHYLTRANSFERASE SUPERFAMILY PROTEIN"/>
    <property type="match status" value="1"/>
</dbReference>
<dbReference type="Proteomes" id="UP000015241">
    <property type="component" value="Unassembled WGS sequence"/>
</dbReference>
<reference evidence="5 6" key="1">
    <citation type="journal article" date="2012" name="Science">
        <title>The Paleozoic origin of enzymatic lignin decomposition reconstructed from 31 fungal genomes.</title>
        <authorList>
            <person name="Floudas D."/>
            <person name="Binder M."/>
            <person name="Riley R."/>
            <person name="Barry K."/>
            <person name="Blanchette R.A."/>
            <person name="Henrissat B."/>
            <person name="Martinez A.T."/>
            <person name="Otillar R."/>
            <person name="Spatafora J.W."/>
            <person name="Yadav J.S."/>
            <person name="Aerts A."/>
            <person name="Benoit I."/>
            <person name="Boyd A."/>
            <person name="Carlson A."/>
            <person name="Copeland A."/>
            <person name="Coutinho P.M."/>
            <person name="de Vries R.P."/>
            <person name="Ferreira P."/>
            <person name="Findley K."/>
            <person name="Foster B."/>
            <person name="Gaskell J."/>
            <person name="Glotzer D."/>
            <person name="Gorecki P."/>
            <person name="Heitman J."/>
            <person name="Hesse C."/>
            <person name="Hori C."/>
            <person name="Igarashi K."/>
            <person name="Jurgens J.A."/>
            <person name="Kallen N."/>
            <person name="Kersten P."/>
            <person name="Kohler A."/>
            <person name="Kuees U."/>
            <person name="Kumar T.K.A."/>
            <person name="Kuo A."/>
            <person name="LaButti K."/>
            <person name="Larrondo L.F."/>
            <person name="Lindquist E."/>
            <person name="Ling A."/>
            <person name="Lombard V."/>
            <person name="Lucas S."/>
            <person name="Lundell T."/>
            <person name="Martin R."/>
            <person name="McLaughlin D.J."/>
            <person name="Morgenstern I."/>
            <person name="Morin E."/>
            <person name="Murat C."/>
            <person name="Nagy L.G."/>
            <person name="Nolan M."/>
            <person name="Ohm R.A."/>
            <person name="Patyshakuliyeva A."/>
            <person name="Rokas A."/>
            <person name="Ruiz-Duenas F.J."/>
            <person name="Sabat G."/>
            <person name="Salamov A."/>
            <person name="Samejima M."/>
            <person name="Schmutz J."/>
            <person name="Slot J.C."/>
            <person name="St John F."/>
            <person name="Stenlid J."/>
            <person name="Sun H."/>
            <person name="Sun S."/>
            <person name="Syed K."/>
            <person name="Tsang A."/>
            <person name="Wiebenga A."/>
            <person name="Young D."/>
            <person name="Pisabarro A."/>
            <person name="Eastwood D.C."/>
            <person name="Martin F."/>
            <person name="Cullen D."/>
            <person name="Grigoriev I.V."/>
            <person name="Hibbett D.S."/>
        </authorList>
    </citation>
    <scope>NUCLEOTIDE SEQUENCE</scope>
    <source>
        <strain evidence="6">FP-58527</strain>
    </source>
</reference>
<dbReference type="InParanoid" id="S8E957"/>
<dbReference type="HOGENOM" id="CLU_034313_0_0_1"/>
<proteinExistence type="inferred from homology"/>
<keyword evidence="2" id="KW-0489">Methyltransferase</keyword>
<evidence type="ECO:0000256" key="2">
    <source>
        <dbReference type="ARBA" id="ARBA00022603"/>
    </source>
</evidence>
<name>S8E957_FOMSC</name>
<feature type="region of interest" description="Disordered" evidence="4">
    <location>
        <begin position="43"/>
        <end position="64"/>
    </location>
</feature>
<evidence type="ECO:0000256" key="3">
    <source>
        <dbReference type="ARBA" id="ARBA00022679"/>
    </source>
</evidence>
<evidence type="ECO:0000313" key="6">
    <source>
        <dbReference type="Proteomes" id="UP000015241"/>
    </source>
</evidence>
<sequence>MPSNYHLRSFWEQRFTEEEHFEWLGDGQDTLIPRLRAFLRAESTPTQEQRPGGGHPPRTLHIGAGNSTMSEHIRDAYEGFYGEQYLTESTIVNLDFSDVAVANGRQAGASTARAHWRGPRWVQGDILQWNDVAPLVKRTGGTEGDGDEELFALVLDKSTSDAVACGEDIVLTRSSTQCHPAIRDGIRSEVKVEPVHLLALNLAPLVRPGGVWIVLSYSSSRVSLLSSHESREGQDGDSSILNPGIYWSLEEHSAVDAPTGQNKEGVFAPPVQHHVYVLRRSSRRIE</sequence>
<dbReference type="STRING" id="743788.S8E957"/>
<evidence type="ECO:0000256" key="1">
    <source>
        <dbReference type="ARBA" id="ARBA00008361"/>
    </source>
</evidence>
<evidence type="ECO:0008006" key="7">
    <source>
        <dbReference type="Google" id="ProtNLM"/>
    </source>
</evidence>